<proteinExistence type="inferred from homology"/>
<feature type="transmembrane region" description="Helical" evidence="2">
    <location>
        <begin position="521"/>
        <end position="544"/>
    </location>
</feature>
<dbReference type="RefSeq" id="WP_021410757.1">
    <property type="nucleotide sequence ID" value="NZ_AP025575.1"/>
</dbReference>
<comment type="similarity">
    <text evidence="1">Belongs to the protein kinase superfamily. ADCK protein kinase family.</text>
</comment>
<keyword evidence="2" id="KW-0472">Membrane</keyword>
<comment type="caution">
    <text evidence="4">The sequence shown here is derived from an EMBL/GenBank/DDBJ whole genome shotgun (WGS) entry which is preliminary data.</text>
</comment>
<dbReference type="PANTHER" id="PTHR10566:SF113">
    <property type="entry name" value="PROTEIN ACTIVITY OF BC1 COMPLEX KINASE 7, CHLOROPLASTIC"/>
    <property type="match status" value="1"/>
</dbReference>
<reference evidence="4 5" key="1">
    <citation type="journal article" date="2018" name="Elife">
        <title>Discovery and characterization of a prevalent human gut bacterial enzyme sufficient for the inactivation of a family of plant toxins.</title>
        <authorList>
            <person name="Koppel N."/>
            <person name="Bisanz J.E."/>
            <person name="Pandelia M.E."/>
            <person name="Turnbaugh P.J."/>
            <person name="Balskus E.P."/>
        </authorList>
    </citation>
    <scope>NUCLEOTIDE SEQUENCE [LARGE SCALE GENOMIC DNA]</scope>
    <source>
        <strain evidence="4 5">W1 BHI 6</strain>
    </source>
</reference>
<dbReference type="SMART" id="SM00220">
    <property type="entry name" value="S_TKc"/>
    <property type="match status" value="1"/>
</dbReference>
<feature type="transmembrane region" description="Helical" evidence="2">
    <location>
        <begin position="496"/>
        <end position="515"/>
    </location>
</feature>
<keyword evidence="2" id="KW-1133">Transmembrane helix</keyword>
<gene>
    <name evidence="4" type="ORF">C1875_11150</name>
</gene>
<evidence type="ECO:0000256" key="2">
    <source>
        <dbReference type="SAM" id="Phobius"/>
    </source>
</evidence>
<dbReference type="InterPro" id="IPR000719">
    <property type="entry name" value="Prot_kinase_dom"/>
</dbReference>
<dbReference type="CDD" id="cd05121">
    <property type="entry name" value="ABC1_ADCK3-like"/>
    <property type="match status" value="1"/>
</dbReference>
<dbReference type="InterPro" id="IPR004147">
    <property type="entry name" value="ABC1_dom"/>
</dbReference>
<protein>
    <submittedName>
        <fullName evidence="4">AarF/ABC1/UbiB kinase family protein</fullName>
    </submittedName>
</protein>
<organism evidence="4 5">
    <name type="scientific">Eggerthella lenta</name>
    <name type="common">Eubacterium lentum</name>
    <dbReference type="NCBI Taxonomy" id="84112"/>
    <lineage>
        <taxon>Bacteria</taxon>
        <taxon>Bacillati</taxon>
        <taxon>Actinomycetota</taxon>
        <taxon>Coriobacteriia</taxon>
        <taxon>Eggerthellales</taxon>
        <taxon>Eggerthellaceae</taxon>
        <taxon>Eggerthella</taxon>
    </lineage>
</organism>
<dbReference type="PROSITE" id="PS50011">
    <property type="entry name" value="PROTEIN_KINASE_DOM"/>
    <property type="match status" value="1"/>
</dbReference>
<dbReference type="EMBL" id="PPTU01000018">
    <property type="protein sequence ID" value="RDB68697.1"/>
    <property type="molecule type" value="Genomic_DNA"/>
</dbReference>
<name>A0A369ME36_EGGLN</name>
<evidence type="ECO:0000256" key="1">
    <source>
        <dbReference type="ARBA" id="ARBA00009670"/>
    </source>
</evidence>
<accession>A0A369ME36</accession>
<dbReference type="AlphaFoldDB" id="A0A369ME36"/>
<sequence>MPENTLLRYFFSSGSEVDPEDRFHLNRKTRTRRLKEISDILRKHHFLKGFTPEAFRAMLEDLGPSFVKIGQTLSTRSEILPKAYCDELAKLQMECDPLPFEAILEALDDIYGDAQGDVFDAIDPTPLGSASLAQVHKARLVTGEIVAVKIQRPGVKTTMAQDIDIMRMVARYAARFMKDEQMLDLRDVVEELWATFLEETDFQREAANLEEFARLNKGVAFIDCPKVHTELCGEYVLVMEYIDGIPILATDRLRNAGYDLEEIGEKILDNYASQILDHGFFHADPHPGNLLVRSGKIVYIDLGIMGRLSPRDRAGFGNIIQAVGMESSSELKDALLSFAIAKDNSVIDHTRFLADLDLLLNDYGSCDVADIDIGAFLNDILMLTRSCKVTLPSSITSVSRGIVTLEGTIAPFIPNQNVVSIINAHIQRSKNQGDELVQAMQDLALALRSSSHGALDAARYSGETLKMLTRGQLKMNMEVLGSEAPLSKLAKIINRLTIGIIIAGLFIGSSMLSLSSMEPRLLGVPVLAFFGYLGAAVLSVWVVFDISKRKL</sequence>
<dbReference type="SUPFAM" id="SSF56112">
    <property type="entry name" value="Protein kinase-like (PK-like)"/>
    <property type="match status" value="1"/>
</dbReference>
<dbReference type="PANTHER" id="PTHR10566">
    <property type="entry name" value="CHAPERONE-ACTIVITY OF BC1 COMPLEX CABC1 -RELATED"/>
    <property type="match status" value="1"/>
</dbReference>
<dbReference type="Proteomes" id="UP000253970">
    <property type="component" value="Unassembled WGS sequence"/>
</dbReference>
<evidence type="ECO:0000313" key="5">
    <source>
        <dbReference type="Proteomes" id="UP000253970"/>
    </source>
</evidence>
<dbReference type="Pfam" id="PF03109">
    <property type="entry name" value="ABC1"/>
    <property type="match status" value="1"/>
</dbReference>
<keyword evidence="4" id="KW-0808">Transferase</keyword>
<feature type="domain" description="Protein kinase" evidence="3">
    <location>
        <begin position="121"/>
        <end position="460"/>
    </location>
</feature>
<keyword evidence="2" id="KW-0812">Transmembrane</keyword>
<evidence type="ECO:0000259" key="3">
    <source>
        <dbReference type="PROSITE" id="PS50011"/>
    </source>
</evidence>
<evidence type="ECO:0000313" key="4">
    <source>
        <dbReference type="EMBL" id="RDB68697.1"/>
    </source>
</evidence>
<dbReference type="GO" id="GO:0004672">
    <property type="term" value="F:protein kinase activity"/>
    <property type="evidence" value="ECO:0007669"/>
    <property type="project" value="InterPro"/>
</dbReference>
<dbReference type="InterPro" id="IPR050154">
    <property type="entry name" value="UbiB_kinase"/>
</dbReference>
<dbReference type="GO" id="GO:0005524">
    <property type="term" value="F:ATP binding"/>
    <property type="evidence" value="ECO:0007669"/>
    <property type="project" value="InterPro"/>
</dbReference>
<dbReference type="InterPro" id="IPR011009">
    <property type="entry name" value="Kinase-like_dom_sf"/>
</dbReference>
<keyword evidence="4" id="KW-0418">Kinase</keyword>